<dbReference type="PANTHER" id="PTHR33841">
    <property type="entry name" value="DNA METHYLTRANSFERASE YEEA-RELATED"/>
    <property type="match status" value="1"/>
</dbReference>
<dbReference type="GO" id="GO:0006304">
    <property type="term" value="P:DNA modification"/>
    <property type="evidence" value="ECO:0007669"/>
    <property type="project" value="InterPro"/>
</dbReference>
<evidence type="ECO:0000256" key="4">
    <source>
        <dbReference type="ARBA" id="ARBA00022691"/>
    </source>
</evidence>
<sequence>MNTSNIKKYAPQARNDFIAAMRKQAAKYGITADSILPAEQKGDFLLIGDQVFPLSVMKPREKLIKRIQASSFEQTIDYIAYSWFNRLCAIRYMECKGLLDHGRRVLSSADGSAGLPQILEECLDIDLPGLNASRVAELKLDGNKDEELYRELLLAQCHALNQVMPLLFEQVSDETELLLPDNLTKTDSLIRDLVSSIPEEDWSDVQIIGWLYQFYISEKKDQVIGKVVKSEDIPAATQLFTPNWIVKYLVQNSVGRLWLMAQPDSTLASEWEYYIQPAEQSDEVNAQLKQLIDVRISEDGDTLNPESITVLDPACGSGHILVEAYDCLKAIYLERGYRSRDIPRLILENNLYGIDIDTRAAQLASFALLMKAREDDRRLFSNPPKLNIIALQDSQPERLEAFSQDLASTGIAQADLKELLDLFEHASTFGSLIQIPEAFAKKLPELEAKLNTALNSGDIFSQQSAKELLPLVQQAKLLAKQYDAVIANPPYMGGKGMNTALKDFAKKTFPDSKSDLFAMFIERGFDWCKDSGFNSMVTMQSWMFLSSYEAMREKILQDRTIQTMAHLGARAFPEISGEVVQTTAFVMQGKHLDGFKPVFFRLVDTEQDQKETELKVGLNRFDSTIQDDFKKIPGSPVAYWVSEKVLEIFESSPSMGSVADARQGLATADNNRFLRLWQEVDIQKIGFGMESRHQAQSSHKKWFPYNKGGEFRKWYGNQEYVVNWENDGLDIRENVDEKGKQRSRPQNTDYYFKPSVSCGALTSSINAFRYIPKGFIPDVNTRSIFFDENLNISILNYLQSNTIAYLIQMLNPTLAFNAEQYHSLPYVKVNVSELAESCVFLAKNDWDSYETSWDFTRNPIIRTQQPNLEQAFNTWQQQNTNAVAEMKRLEEENNKLFIEAYGLQDELTPDVPDEQITLTRANREKDSQRLVSYALGCMMGRYSLDESGLIYAHAGNQDFDASRYQTFPADADGIIPLTEMHWFEDDATHRIQEFLTAVWGKDTLDANMLWLAESLDKKASETAEDTIRRYLASKFYKDHMQTYKKRPIYWLFSSGKQGAFQALVYLHRYNESTLARMRTEYVMPLISKMAAYANSLETAKESSDSAAEIKRIEKKLQDLHKQQAELSSFEEKLRHYADQRISLDLDDGVKVNYGKFGDLLAEVKAVTGEK</sequence>
<feature type="domain" description="Type II methyltransferase M.TaqI-like" evidence="7">
    <location>
        <begin position="349"/>
        <end position="569"/>
    </location>
</feature>
<dbReference type="InterPro" id="IPR047939">
    <property type="entry name" value="BREX_1_PglX"/>
</dbReference>
<protein>
    <recommendedName>
        <fullName evidence="1">site-specific DNA-methyltransferase (adenine-specific)</fullName>
        <ecNumber evidence="1">2.1.1.72</ecNumber>
    </recommendedName>
</protein>
<evidence type="ECO:0000256" key="5">
    <source>
        <dbReference type="ARBA" id="ARBA00047942"/>
    </source>
</evidence>
<keyword evidence="6" id="KW-0175">Coiled coil</keyword>
<dbReference type="GO" id="GO:0003676">
    <property type="term" value="F:nucleic acid binding"/>
    <property type="evidence" value="ECO:0007669"/>
    <property type="project" value="InterPro"/>
</dbReference>
<dbReference type="SUPFAM" id="SSF53335">
    <property type="entry name" value="S-adenosyl-L-methionine-dependent methyltransferases"/>
    <property type="match status" value="1"/>
</dbReference>
<dbReference type="InterPro" id="IPR002052">
    <property type="entry name" value="DNA_methylase_N6_adenine_CS"/>
</dbReference>
<dbReference type="InterPro" id="IPR011639">
    <property type="entry name" value="MethylTrfase_TaqI-like_dom"/>
</dbReference>
<proteinExistence type="predicted"/>
<comment type="catalytic activity">
    <reaction evidence="5">
        <text>a 2'-deoxyadenosine in DNA + S-adenosyl-L-methionine = an N(6)-methyl-2'-deoxyadenosine in DNA + S-adenosyl-L-homocysteine + H(+)</text>
        <dbReference type="Rhea" id="RHEA:15197"/>
        <dbReference type="Rhea" id="RHEA-COMP:12418"/>
        <dbReference type="Rhea" id="RHEA-COMP:12419"/>
        <dbReference type="ChEBI" id="CHEBI:15378"/>
        <dbReference type="ChEBI" id="CHEBI:57856"/>
        <dbReference type="ChEBI" id="CHEBI:59789"/>
        <dbReference type="ChEBI" id="CHEBI:90615"/>
        <dbReference type="ChEBI" id="CHEBI:90616"/>
        <dbReference type="EC" id="2.1.1.72"/>
    </reaction>
</comment>
<evidence type="ECO:0000256" key="3">
    <source>
        <dbReference type="ARBA" id="ARBA00022679"/>
    </source>
</evidence>
<dbReference type="NCBIfam" id="NF033452">
    <property type="entry name" value="BREX_1_MTaseX"/>
    <property type="match status" value="1"/>
</dbReference>
<name>A0A009P9I0_ACIBA</name>
<keyword evidence="2 8" id="KW-0489">Methyltransferase</keyword>
<reference evidence="8 9" key="1">
    <citation type="submission" date="2014-02" db="EMBL/GenBank/DDBJ databases">
        <title>Comparative genomics and transcriptomics to identify genetic mechanisms underlying the emergence of carbapenem resistant Acinetobacter baumannii (CRAb).</title>
        <authorList>
            <person name="Harris A.D."/>
            <person name="Johnson K.J."/>
            <person name="George J."/>
            <person name="Shefchek K."/>
            <person name="Daugherty S.C."/>
            <person name="Parankush S."/>
            <person name="Sadzewicz L."/>
            <person name="Tallon L."/>
            <person name="Sengamalay N."/>
            <person name="Hazen T.H."/>
            <person name="Rasko D.A."/>
        </authorList>
    </citation>
    <scope>NUCLEOTIDE SEQUENCE [LARGE SCALE GENOMIC DNA]</scope>
    <source>
        <strain evidence="8 9">625974</strain>
    </source>
</reference>
<dbReference type="Proteomes" id="UP000021108">
    <property type="component" value="Unassembled WGS sequence"/>
</dbReference>
<dbReference type="GO" id="GO:0032259">
    <property type="term" value="P:methylation"/>
    <property type="evidence" value="ECO:0007669"/>
    <property type="project" value="UniProtKB-KW"/>
</dbReference>
<evidence type="ECO:0000259" key="7">
    <source>
        <dbReference type="Pfam" id="PF07669"/>
    </source>
</evidence>
<feature type="coiled-coil region" evidence="6">
    <location>
        <begin position="872"/>
        <end position="906"/>
    </location>
</feature>
<evidence type="ECO:0000313" key="8">
    <source>
        <dbReference type="EMBL" id="EXC05188.1"/>
    </source>
</evidence>
<dbReference type="PATRIC" id="fig|1310607.3.peg.3326"/>
<organism evidence="8 9">
    <name type="scientific">Acinetobacter baumannii 625974</name>
    <dbReference type="NCBI Taxonomy" id="1310607"/>
    <lineage>
        <taxon>Bacteria</taxon>
        <taxon>Pseudomonadati</taxon>
        <taxon>Pseudomonadota</taxon>
        <taxon>Gammaproteobacteria</taxon>
        <taxon>Moraxellales</taxon>
        <taxon>Moraxellaceae</taxon>
        <taxon>Acinetobacter</taxon>
        <taxon>Acinetobacter calcoaceticus/baumannii complex</taxon>
    </lineage>
</organism>
<dbReference type="AlphaFoldDB" id="A0A009P9I0"/>
<dbReference type="RefSeq" id="WP_032059949.1">
    <property type="nucleotide sequence ID" value="NZ_JEXD01000043.1"/>
</dbReference>
<dbReference type="PROSITE" id="PS00092">
    <property type="entry name" value="N6_MTASE"/>
    <property type="match status" value="1"/>
</dbReference>
<dbReference type="Gene3D" id="3.40.50.150">
    <property type="entry name" value="Vaccinia Virus protein VP39"/>
    <property type="match status" value="1"/>
</dbReference>
<keyword evidence="4" id="KW-0949">S-adenosyl-L-methionine</keyword>
<evidence type="ECO:0000313" key="9">
    <source>
        <dbReference type="Proteomes" id="UP000021108"/>
    </source>
</evidence>
<dbReference type="EC" id="2.1.1.72" evidence="1"/>
<accession>A0A009P9I0</accession>
<dbReference type="PRINTS" id="PR00507">
    <property type="entry name" value="N12N6MTFRASE"/>
</dbReference>
<gene>
    <name evidence="8" type="ORF">J506_3440</name>
</gene>
<keyword evidence="3" id="KW-0808">Transferase</keyword>
<evidence type="ECO:0000256" key="1">
    <source>
        <dbReference type="ARBA" id="ARBA00011900"/>
    </source>
</evidence>
<dbReference type="EMBL" id="JEXD01000043">
    <property type="protein sequence ID" value="EXC05188.1"/>
    <property type="molecule type" value="Genomic_DNA"/>
</dbReference>
<dbReference type="PANTHER" id="PTHR33841:SF1">
    <property type="entry name" value="DNA METHYLTRANSFERASE A"/>
    <property type="match status" value="1"/>
</dbReference>
<feature type="coiled-coil region" evidence="6">
    <location>
        <begin position="1102"/>
        <end position="1139"/>
    </location>
</feature>
<dbReference type="InterPro" id="IPR029063">
    <property type="entry name" value="SAM-dependent_MTases_sf"/>
</dbReference>
<comment type="caution">
    <text evidence="8">The sequence shown here is derived from an EMBL/GenBank/DDBJ whole genome shotgun (WGS) entry which is preliminary data.</text>
</comment>
<evidence type="ECO:0000256" key="2">
    <source>
        <dbReference type="ARBA" id="ARBA00022603"/>
    </source>
</evidence>
<dbReference type="GO" id="GO:0009007">
    <property type="term" value="F:site-specific DNA-methyltransferase (adenine-specific) activity"/>
    <property type="evidence" value="ECO:0007669"/>
    <property type="project" value="UniProtKB-EC"/>
</dbReference>
<dbReference type="InterPro" id="IPR050953">
    <property type="entry name" value="N4_N6_ade-DNA_methylase"/>
</dbReference>
<evidence type="ECO:0000256" key="6">
    <source>
        <dbReference type="SAM" id="Coils"/>
    </source>
</evidence>
<dbReference type="Pfam" id="PF07669">
    <property type="entry name" value="Eco57I"/>
    <property type="match status" value="1"/>
</dbReference>